<dbReference type="Pfam" id="PF07715">
    <property type="entry name" value="Plug"/>
    <property type="match status" value="1"/>
</dbReference>
<evidence type="ECO:0000259" key="12">
    <source>
        <dbReference type="Pfam" id="PF07715"/>
    </source>
</evidence>
<dbReference type="InterPro" id="IPR036942">
    <property type="entry name" value="Beta-barrel_TonB_sf"/>
</dbReference>
<dbReference type="Pfam" id="PF00593">
    <property type="entry name" value="TonB_dep_Rec_b-barrel"/>
    <property type="match status" value="1"/>
</dbReference>
<evidence type="ECO:0000313" key="14">
    <source>
        <dbReference type="Proteomes" id="UP001205566"/>
    </source>
</evidence>
<protein>
    <submittedName>
        <fullName evidence="13">TonB-dependent receptor</fullName>
    </submittedName>
</protein>
<keyword evidence="13" id="KW-0675">Receptor</keyword>
<dbReference type="CDD" id="cd01347">
    <property type="entry name" value="ligand_gated_channel"/>
    <property type="match status" value="1"/>
</dbReference>
<keyword evidence="4 8" id="KW-0812">Transmembrane</keyword>
<sequence>MSKVRFNALLTASMAVVSYTSIPTLAQDQSGAEQGEKPDASANVEPMEEVVVIGSNIRGIAAGGASPVISFDKTDIENTGAATMQQFFEKLPQNFGGGANGANVGNLGVDRDTGNNFGQGTSINLRGLGTGTTLTLINGHRVSSSNRYQYVDVSLIPMSAVERVEILTDGASAIYGADAIGGVVNIIMRQDFTGYETNMRYGAVTTGGMNEYQVSQAAGWSWEGGRALVNYEYLGQDNLSALDKDFSSDVAYTPYDLYPASKRHSLYMDGLQQINDFLTLNLSASYADREMDTNIASQWDITNLFPQTRQYDLFAGLTLQLPQQWQARLNAGYGKNEVRYERTTIEDGVAETAPPTDTNSTIAYLDLIADGDLFSLPAGAVRAAVGTSFRRDEYDLMDYRGLEDPYNPSRDISAAFSELNIPLLSNQPGAHNLSLTIAARYDDYSDFGSTTNPKYGVLWEVNESLAFRASYGESFRAPVFTDMKTNNGAYVFSLPNANAPSGRTTTLMLSNGNPDLGPERAETWTGGFTFSPQSISDLTIQANYYQIDYADRIDVGYVGSIGALYADSTDPYTSILTFNPTAEEIEAARQMGLTGGAFRVIRGGPYAVPEDQDEFDTAAILDNRVRNNAETSQRGVDLDVQYNVDVGDNQVGLSLAAWYIIDSTRQLTSTSPESDALNMVYLPVDLEVRSGVTLNRNKVTGGVFLNYVDSYRDPSNMDDPKVDSWATVDMNLGYDFVGETNLTLNIQNVFDEDPPFVLNARGTGYDPTNATALGRFVSLSMTYEW</sequence>
<dbReference type="PANTHER" id="PTHR47234">
    <property type="match status" value="1"/>
</dbReference>
<gene>
    <name evidence="13" type="ORF">HXX02_12535</name>
</gene>
<accession>A0ABT1P2D3</accession>
<reference evidence="13" key="1">
    <citation type="thesis" date="2020" institute="Technische Universitat Dresden" country="Dresden, Germany">
        <title>The Agarolytic System of Microbulbifer elongatus PORT2, Isolated from Batu Karas, Pangandaran West Java Indonesia.</title>
        <authorList>
            <person name="Anggraeni S.R."/>
        </authorList>
    </citation>
    <scope>NUCLEOTIDE SEQUENCE</scope>
    <source>
        <strain evidence="13">PORT2</strain>
    </source>
</reference>
<dbReference type="Proteomes" id="UP001205566">
    <property type="component" value="Unassembled WGS sequence"/>
</dbReference>
<evidence type="ECO:0000256" key="5">
    <source>
        <dbReference type="ARBA" id="ARBA00023077"/>
    </source>
</evidence>
<feature type="domain" description="TonB-dependent receptor-like beta-barrel" evidence="11">
    <location>
        <begin position="305"/>
        <end position="749"/>
    </location>
</feature>
<feature type="domain" description="TonB-dependent receptor plug" evidence="12">
    <location>
        <begin position="66"/>
        <end position="183"/>
    </location>
</feature>
<keyword evidence="6 8" id="KW-0472">Membrane</keyword>
<comment type="subcellular location">
    <subcellularLocation>
        <location evidence="1 8">Cell outer membrane</location>
        <topology evidence="1 8">Multi-pass membrane protein</topology>
    </subcellularLocation>
</comment>
<feature type="chain" id="PRO_5047135933" evidence="10">
    <location>
        <begin position="27"/>
        <end position="785"/>
    </location>
</feature>
<dbReference type="PROSITE" id="PS52016">
    <property type="entry name" value="TONB_DEPENDENT_REC_3"/>
    <property type="match status" value="1"/>
</dbReference>
<evidence type="ECO:0000256" key="6">
    <source>
        <dbReference type="ARBA" id="ARBA00023136"/>
    </source>
</evidence>
<evidence type="ECO:0000256" key="2">
    <source>
        <dbReference type="ARBA" id="ARBA00022448"/>
    </source>
</evidence>
<dbReference type="InterPro" id="IPR012910">
    <property type="entry name" value="Plug_dom"/>
</dbReference>
<evidence type="ECO:0000256" key="1">
    <source>
        <dbReference type="ARBA" id="ARBA00004571"/>
    </source>
</evidence>
<dbReference type="EMBL" id="JACASI010000033">
    <property type="protein sequence ID" value="MCQ3830275.1"/>
    <property type="molecule type" value="Genomic_DNA"/>
</dbReference>
<dbReference type="InterPro" id="IPR039426">
    <property type="entry name" value="TonB-dep_rcpt-like"/>
</dbReference>
<keyword evidence="14" id="KW-1185">Reference proteome</keyword>
<proteinExistence type="inferred from homology"/>
<evidence type="ECO:0000256" key="4">
    <source>
        <dbReference type="ARBA" id="ARBA00022692"/>
    </source>
</evidence>
<comment type="similarity">
    <text evidence="8 9">Belongs to the TonB-dependent receptor family.</text>
</comment>
<feature type="signal peptide" evidence="10">
    <location>
        <begin position="1"/>
        <end position="26"/>
    </location>
</feature>
<evidence type="ECO:0000256" key="9">
    <source>
        <dbReference type="RuleBase" id="RU003357"/>
    </source>
</evidence>
<dbReference type="RefSeq" id="WP_255875234.1">
    <property type="nucleotide sequence ID" value="NZ_JACASI010000033.1"/>
</dbReference>
<evidence type="ECO:0000256" key="10">
    <source>
        <dbReference type="SAM" id="SignalP"/>
    </source>
</evidence>
<dbReference type="InterPro" id="IPR037066">
    <property type="entry name" value="Plug_dom_sf"/>
</dbReference>
<dbReference type="PANTHER" id="PTHR47234:SF2">
    <property type="entry name" value="TONB-DEPENDENT RECEPTOR"/>
    <property type="match status" value="1"/>
</dbReference>
<keyword evidence="5 9" id="KW-0798">TonB box</keyword>
<comment type="caution">
    <text evidence="13">The sequence shown here is derived from an EMBL/GenBank/DDBJ whole genome shotgun (WGS) entry which is preliminary data.</text>
</comment>
<evidence type="ECO:0000313" key="13">
    <source>
        <dbReference type="EMBL" id="MCQ3830275.1"/>
    </source>
</evidence>
<organism evidence="13 14">
    <name type="scientific">Microbulbifer elongatus</name>
    <dbReference type="NCBI Taxonomy" id="86173"/>
    <lineage>
        <taxon>Bacteria</taxon>
        <taxon>Pseudomonadati</taxon>
        <taxon>Pseudomonadota</taxon>
        <taxon>Gammaproteobacteria</taxon>
        <taxon>Cellvibrionales</taxon>
        <taxon>Microbulbiferaceae</taxon>
        <taxon>Microbulbifer</taxon>
    </lineage>
</organism>
<evidence type="ECO:0000256" key="8">
    <source>
        <dbReference type="PROSITE-ProRule" id="PRU01360"/>
    </source>
</evidence>
<name>A0ABT1P2D3_9GAMM</name>
<dbReference type="Gene3D" id="2.170.130.10">
    <property type="entry name" value="TonB-dependent receptor, plug domain"/>
    <property type="match status" value="1"/>
</dbReference>
<keyword evidence="2 8" id="KW-0813">Transport</keyword>
<evidence type="ECO:0000256" key="7">
    <source>
        <dbReference type="ARBA" id="ARBA00023237"/>
    </source>
</evidence>
<dbReference type="SUPFAM" id="SSF56935">
    <property type="entry name" value="Porins"/>
    <property type="match status" value="1"/>
</dbReference>
<keyword evidence="10" id="KW-0732">Signal</keyword>
<evidence type="ECO:0000259" key="11">
    <source>
        <dbReference type="Pfam" id="PF00593"/>
    </source>
</evidence>
<evidence type="ECO:0000256" key="3">
    <source>
        <dbReference type="ARBA" id="ARBA00022452"/>
    </source>
</evidence>
<keyword evidence="3 8" id="KW-1134">Transmembrane beta strand</keyword>
<dbReference type="InterPro" id="IPR000531">
    <property type="entry name" value="Beta-barrel_TonB"/>
</dbReference>
<dbReference type="Gene3D" id="2.40.170.20">
    <property type="entry name" value="TonB-dependent receptor, beta-barrel domain"/>
    <property type="match status" value="1"/>
</dbReference>
<keyword evidence="7 8" id="KW-0998">Cell outer membrane</keyword>